<evidence type="ECO:0000313" key="2">
    <source>
        <dbReference type="Proteomes" id="UP001143856"/>
    </source>
</evidence>
<proteinExistence type="predicted"/>
<keyword evidence="2" id="KW-1185">Reference proteome</keyword>
<sequence length="192" mass="21576">MSTNPQEGRASFNLKTGPLDGHRRIKVRVVGAGYSGIYLGIRIPQRLRNVDLQIFEKNEGIGGTWWANRYPGVACDIPAHSYQYTFSPNPKWSSFYAPGAEICAYLESTAKKFGAMRFVKLSHEVISCKWDQETKKWIINVRRTDTGETFQDDADVLIAARGNLSNPSWPDIPGLNDFEGETMHSATWKDGC</sequence>
<evidence type="ECO:0000313" key="1">
    <source>
        <dbReference type="EMBL" id="KAJ2970723.1"/>
    </source>
</evidence>
<name>A0ACC1MVG3_9PEZI</name>
<organism evidence="1 2">
    <name type="scientific">Xylaria curta</name>
    <dbReference type="NCBI Taxonomy" id="42375"/>
    <lineage>
        <taxon>Eukaryota</taxon>
        <taxon>Fungi</taxon>
        <taxon>Dikarya</taxon>
        <taxon>Ascomycota</taxon>
        <taxon>Pezizomycotina</taxon>
        <taxon>Sordariomycetes</taxon>
        <taxon>Xylariomycetidae</taxon>
        <taxon>Xylariales</taxon>
        <taxon>Xylariaceae</taxon>
        <taxon>Xylaria</taxon>
    </lineage>
</organism>
<protein>
    <submittedName>
        <fullName evidence="1">Uncharacterized protein</fullName>
    </submittedName>
</protein>
<dbReference type="EMBL" id="JAPDGR010003581">
    <property type="protein sequence ID" value="KAJ2970723.1"/>
    <property type="molecule type" value="Genomic_DNA"/>
</dbReference>
<gene>
    <name evidence="1" type="ORF">NUW58_g9612</name>
</gene>
<reference evidence="1" key="1">
    <citation type="submission" date="2022-10" db="EMBL/GenBank/DDBJ databases">
        <title>Genome Sequence of Xylaria curta.</title>
        <authorList>
            <person name="Buettner E."/>
        </authorList>
    </citation>
    <scope>NUCLEOTIDE SEQUENCE</scope>
    <source>
        <strain evidence="1">Babe10</strain>
    </source>
</reference>
<dbReference type="Proteomes" id="UP001143856">
    <property type="component" value="Unassembled WGS sequence"/>
</dbReference>
<comment type="caution">
    <text evidence="1">The sequence shown here is derived from an EMBL/GenBank/DDBJ whole genome shotgun (WGS) entry which is preliminary data.</text>
</comment>
<accession>A0ACC1MVG3</accession>